<gene>
    <name evidence="4" type="ordered locus">Bathy16g01990</name>
</gene>
<evidence type="ECO:0000313" key="4">
    <source>
        <dbReference type="EMBL" id="CCO20343.1"/>
    </source>
</evidence>
<dbReference type="KEGG" id="bpg:Bathy16g01990"/>
<dbReference type="EMBL" id="FO082263">
    <property type="protein sequence ID" value="CCO20343.1"/>
    <property type="molecule type" value="Genomic_DNA"/>
</dbReference>
<dbReference type="InterPro" id="IPR002562">
    <property type="entry name" value="3'-5'_exonuclease_dom"/>
</dbReference>
<proteinExistence type="predicted"/>
<dbReference type="PANTHER" id="PTHR13620">
    <property type="entry name" value="3-5 EXONUCLEASE"/>
    <property type="match status" value="1"/>
</dbReference>
<evidence type="ECO:0000259" key="3">
    <source>
        <dbReference type="Pfam" id="PF01612"/>
    </source>
</evidence>
<keyword evidence="5" id="KW-1185">Reference proteome</keyword>
<keyword evidence="2" id="KW-0378">Hydrolase</keyword>
<name>K8FDC6_9CHLO</name>
<keyword evidence="1" id="KW-0540">Nuclease</keyword>
<dbReference type="AlphaFoldDB" id="K8FDC6"/>
<dbReference type="GO" id="GO:0003676">
    <property type="term" value="F:nucleic acid binding"/>
    <property type="evidence" value="ECO:0007669"/>
    <property type="project" value="InterPro"/>
</dbReference>
<dbReference type="OrthoDB" id="1920326at2759"/>
<dbReference type="eggNOG" id="KOG4373">
    <property type="taxonomic scope" value="Eukaryota"/>
</dbReference>
<reference evidence="4 5" key="1">
    <citation type="submission" date="2011-10" db="EMBL/GenBank/DDBJ databases">
        <authorList>
            <person name="Genoscope - CEA"/>
        </authorList>
    </citation>
    <scope>NUCLEOTIDE SEQUENCE [LARGE SCALE GENOMIC DNA]</scope>
    <source>
        <strain evidence="4 5">RCC 1105</strain>
    </source>
</reference>
<dbReference type="InterPro" id="IPR012337">
    <property type="entry name" value="RNaseH-like_sf"/>
</dbReference>
<feature type="domain" description="3'-5' exonuclease" evidence="3">
    <location>
        <begin position="39"/>
        <end position="205"/>
    </location>
</feature>
<dbReference type="SUPFAM" id="SSF53098">
    <property type="entry name" value="Ribonuclease H-like"/>
    <property type="match status" value="1"/>
</dbReference>
<accession>K8FDC6</accession>
<sequence length="422" mass="48196">MTETTKENSTFVSPSKILVSYDPSTANEHLSELLKEKDITRSVESRHRYAVIGFDTETRPTFSKVAKKNKVALVQFASKNVACLIHLASMNGKVPEMMTKILREKEYVLLGFGIKTDLKELKTEHYGNEDKESVDVNAFIDLATISEVFKHERPGMKGMANHFGLDVEKPKAVQISNWENSPLREGQVKYAAEDASLGVWLAERMYEKYGRRKDTTKKNSNHSEIKEYEHEYEENDRYDGFLQWMHSFRNAENTKKLNKRQLPKDAAALVLNAELQTVNKYATLRFQDAKKLLKQYHDGKKHPTATLFEFFNSLSKTLPNEYTKDGRGFEFVRFNESVSKAKKEDGQPQNVSVFSCEYDWTDLGETVRGCSGSGISSSKKGAKAEACKDALAKCEEWLKSFENQWFVELALEEKQSRVLGAQ</sequence>
<dbReference type="InterPro" id="IPR051132">
    <property type="entry name" value="3-5_Exonuclease_domain"/>
</dbReference>
<dbReference type="CDD" id="cd06141">
    <property type="entry name" value="WRN_exo"/>
    <property type="match status" value="1"/>
</dbReference>
<evidence type="ECO:0000256" key="1">
    <source>
        <dbReference type="ARBA" id="ARBA00022722"/>
    </source>
</evidence>
<dbReference type="GO" id="GO:0005634">
    <property type="term" value="C:nucleus"/>
    <property type="evidence" value="ECO:0007669"/>
    <property type="project" value="TreeGrafter"/>
</dbReference>
<dbReference type="RefSeq" id="XP_007508726.1">
    <property type="nucleotide sequence ID" value="XM_007508664.1"/>
</dbReference>
<dbReference type="GO" id="GO:0005737">
    <property type="term" value="C:cytoplasm"/>
    <property type="evidence" value="ECO:0007669"/>
    <property type="project" value="TreeGrafter"/>
</dbReference>
<dbReference type="GO" id="GO:0006139">
    <property type="term" value="P:nucleobase-containing compound metabolic process"/>
    <property type="evidence" value="ECO:0007669"/>
    <property type="project" value="InterPro"/>
</dbReference>
<dbReference type="PANTHER" id="PTHR13620:SF104">
    <property type="entry name" value="EXONUCLEASE 3'-5' DOMAIN-CONTAINING PROTEIN 2"/>
    <property type="match status" value="1"/>
</dbReference>
<evidence type="ECO:0000313" key="5">
    <source>
        <dbReference type="Proteomes" id="UP000198341"/>
    </source>
</evidence>
<protein>
    <recommendedName>
        <fullName evidence="3">3'-5' exonuclease domain-containing protein</fullName>
    </recommendedName>
</protein>
<organism evidence="4 5">
    <name type="scientific">Bathycoccus prasinos</name>
    <dbReference type="NCBI Taxonomy" id="41875"/>
    <lineage>
        <taxon>Eukaryota</taxon>
        <taxon>Viridiplantae</taxon>
        <taxon>Chlorophyta</taxon>
        <taxon>Mamiellophyceae</taxon>
        <taxon>Mamiellales</taxon>
        <taxon>Bathycoccaceae</taxon>
        <taxon>Bathycoccus</taxon>
    </lineage>
</organism>
<dbReference type="Pfam" id="PF01612">
    <property type="entry name" value="DNA_pol_A_exo1"/>
    <property type="match status" value="1"/>
</dbReference>
<dbReference type="Gene3D" id="3.30.420.10">
    <property type="entry name" value="Ribonuclease H-like superfamily/Ribonuclease H"/>
    <property type="match status" value="1"/>
</dbReference>
<evidence type="ECO:0000256" key="2">
    <source>
        <dbReference type="ARBA" id="ARBA00022801"/>
    </source>
</evidence>
<dbReference type="InterPro" id="IPR036397">
    <property type="entry name" value="RNaseH_sf"/>
</dbReference>
<dbReference type="STRING" id="41875.K8FDC6"/>
<dbReference type="GeneID" id="19011162"/>
<dbReference type="Proteomes" id="UP000198341">
    <property type="component" value="Chromosome 16"/>
</dbReference>
<dbReference type="GO" id="GO:0008408">
    <property type="term" value="F:3'-5' exonuclease activity"/>
    <property type="evidence" value="ECO:0007669"/>
    <property type="project" value="InterPro"/>
</dbReference>